<feature type="region of interest" description="Disordered" evidence="1">
    <location>
        <begin position="30"/>
        <end position="52"/>
    </location>
</feature>
<dbReference type="Gene3D" id="3.40.190.10">
    <property type="entry name" value="Periplasmic binding protein-like II"/>
    <property type="match status" value="1"/>
</dbReference>
<dbReference type="InterPro" id="IPR006059">
    <property type="entry name" value="SBP"/>
</dbReference>
<dbReference type="InterPro" id="IPR050490">
    <property type="entry name" value="Bact_solute-bd_prot1"/>
</dbReference>
<feature type="region of interest" description="Disordered" evidence="1">
    <location>
        <begin position="426"/>
        <end position="445"/>
    </location>
</feature>
<evidence type="ECO:0000313" key="3">
    <source>
        <dbReference type="EMBL" id="AZP03517.1"/>
    </source>
</evidence>
<evidence type="ECO:0000256" key="2">
    <source>
        <dbReference type="SAM" id="SignalP"/>
    </source>
</evidence>
<dbReference type="Proteomes" id="UP000273326">
    <property type="component" value="Chromosome"/>
</dbReference>
<dbReference type="OrthoDB" id="9766758at2"/>
<name>A0A3Q9BJ21_9LACT</name>
<evidence type="ECO:0000256" key="1">
    <source>
        <dbReference type="SAM" id="MobiDB-lite"/>
    </source>
</evidence>
<evidence type="ECO:0000313" key="4">
    <source>
        <dbReference type="Proteomes" id="UP000273326"/>
    </source>
</evidence>
<accession>A0A3Q9BJ21</accession>
<sequence length="445" mass="48788">MNKFTKRFSRSASLLALSALVLAACGGNADNDADTSGNNTDSGTTEEQTDGQTTLTWSVWDKDATVYYEPLIEAFEADNPDINVELLDLGSTDYMTVLGTQLSGGDTSIDVVTVKDIPGYASLVNKNQLEPLSELASDINLDQYSGTVEQITVDDEYYALPFRSDFYVMYYNKDLFDAANVDYPQNNLTFDEYDTLIREVSEKATEANGSKVYGGHYHTWRSQVQMYGLLDGENTLVSTDYSFLEPIYETVLAQQEDQIVQDYATLKTSSLHYSAAFYQNNVASLLMGTWFIPTLATAIESGESEDFNWGMVTMPLTEGAEEGTASGTITTLGISANSENKEASWKFVEFVTSEEGSQIIADTGTMPAIQSEEVINTIAASPGFPDDEQSKEALSVKTTYLELPLDEHSAEVETILNDAHDNIMTNNAEASEELEKAAGQVEALQ</sequence>
<organism evidence="3 4">
    <name type="scientific">Jeotgalibaca ciconiae</name>
    <dbReference type="NCBI Taxonomy" id="2496265"/>
    <lineage>
        <taxon>Bacteria</taxon>
        <taxon>Bacillati</taxon>
        <taxon>Bacillota</taxon>
        <taxon>Bacilli</taxon>
        <taxon>Lactobacillales</taxon>
        <taxon>Carnobacteriaceae</taxon>
        <taxon>Jeotgalibaca</taxon>
    </lineage>
</organism>
<protein>
    <submittedName>
        <fullName evidence="3">Sugar ABC transporter substrate-binding protein</fullName>
    </submittedName>
</protein>
<dbReference type="CDD" id="cd13585">
    <property type="entry name" value="PBP2_TMBP_like"/>
    <property type="match status" value="1"/>
</dbReference>
<dbReference type="PANTHER" id="PTHR43649:SF12">
    <property type="entry name" value="DIACETYLCHITOBIOSE BINDING PROTEIN DASA"/>
    <property type="match status" value="1"/>
</dbReference>
<dbReference type="PROSITE" id="PS51257">
    <property type="entry name" value="PROKAR_LIPOPROTEIN"/>
    <property type="match status" value="1"/>
</dbReference>
<dbReference type="RefSeq" id="WP_126108608.1">
    <property type="nucleotide sequence ID" value="NZ_CP034465.1"/>
</dbReference>
<gene>
    <name evidence="3" type="ORF">EJN90_01860</name>
</gene>
<proteinExistence type="predicted"/>
<dbReference type="Pfam" id="PF01547">
    <property type="entry name" value="SBP_bac_1"/>
    <property type="match status" value="1"/>
</dbReference>
<feature type="chain" id="PRO_5039410410" evidence="2">
    <location>
        <begin position="24"/>
        <end position="445"/>
    </location>
</feature>
<dbReference type="EMBL" id="CP034465">
    <property type="protein sequence ID" value="AZP03517.1"/>
    <property type="molecule type" value="Genomic_DNA"/>
</dbReference>
<dbReference type="PANTHER" id="PTHR43649">
    <property type="entry name" value="ARABINOSE-BINDING PROTEIN-RELATED"/>
    <property type="match status" value="1"/>
</dbReference>
<dbReference type="AlphaFoldDB" id="A0A3Q9BJ21"/>
<feature type="signal peptide" evidence="2">
    <location>
        <begin position="1"/>
        <end position="23"/>
    </location>
</feature>
<feature type="compositionally biased region" description="Low complexity" evidence="1">
    <location>
        <begin position="43"/>
        <end position="52"/>
    </location>
</feature>
<keyword evidence="4" id="KW-1185">Reference proteome</keyword>
<reference evidence="4" key="1">
    <citation type="submission" date="2018-12" db="EMBL/GenBank/DDBJ databases">
        <title>Complete genome sequencing of Jeotgalibaca sp. H21T32.</title>
        <authorList>
            <person name="Bae J.-W."/>
            <person name="Lee S.-Y."/>
        </authorList>
    </citation>
    <scope>NUCLEOTIDE SEQUENCE [LARGE SCALE GENOMIC DNA]</scope>
    <source>
        <strain evidence="4">H21T32</strain>
    </source>
</reference>
<dbReference type="KEGG" id="jeh:EJN90_01860"/>
<keyword evidence="2" id="KW-0732">Signal</keyword>
<dbReference type="SUPFAM" id="SSF53850">
    <property type="entry name" value="Periplasmic binding protein-like II"/>
    <property type="match status" value="1"/>
</dbReference>